<gene>
    <name evidence="2" type="ORF">PROQFM164_S03g000916</name>
</gene>
<dbReference type="OMA" id="YSAGIHN"/>
<organism evidence="2 3">
    <name type="scientific">Penicillium roqueforti (strain FM164)</name>
    <dbReference type="NCBI Taxonomy" id="1365484"/>
    <lineage>
        <taxon>Eukaryota</taxon>
        <taxon>Fungi</taxon>
        <taxon>Dikarya</taxon>
        <taxon>Ascomycota</taxon>
        <taxon>Pezizomycotina</taxon>
        <taxon>Eurotiomycetes</taxon>
        <taxon>Eurotiomycetidae</taxon>
        <taxon>Eurotiales</taxon>
        <taxon>Aspergillaceae</taxon>
        <taxon>Penicillium</taxon>
    </lineage>
</organism>
<evidence type="ECO:0000313" key="3">
    <source>
        <dbReference type="Proteomes" id="UP000030686"/>
    </source>
</evidence>
<dbReference type="Proteomes" id="UP000030686">
    <property type="component" value="Unassembled WGS sequence"/>
</dbReference>
<feature type="compositionally biased region" description="Low complexity" evidence="1">
    <location>
        <begin position="520"/>
        <end position="532"/>
    </location>
</feature>
<reference evidence="2" key="1">
    <citation type="journal article" date="2014" name="Nat. Commun.">
        <title>Multiple recent horizontal transfers of a large genomic region in cheese making fungi.</title>
        <authorList>
            <person name="Cheeseman K."/>
            <person name="Ropars J."/>
            <person name="Renault P."/>
            <person name="Dupont J."/>
            <person name="Gouzy J."/>
            <person name="Branca A."/>
            <person name="Abraham A.L."/>
            <person name="Ceppi M."/>
            <person name="Conseiller E."/>
            <person name="Debuchy R."/>
            <person name="Malagnac F."/>
            <person name="Goarin A."/>
            <person name="Silar P."/>
            <person name="Lacoste S."/>
            <person name="Sallet E."/>
            <person name="Bensimon A."/>
            <person name="Giraud T."/>
            <person name="Brygoo Y."/>
        </authorList>
    </citation>
    <scope>NUCLEOTIDE SEQUENCE [LARGE SCALE GENOMIC DNA]</scope>
    <source>
        <strain evidence="2">FM164</strain>
    </source>
</reference>
<dbReference type="OrthoDB" id="4774651at2759"/>
<evidence type="ECO:0000256" key="1">
    <source>
        <dbReference type="SAM" id="MobiDB-lite"/>
    </source>
</evidence>
<feature type="region of interest" description="Disordered" evidence="1">
    <location>
        <begin position="497"/>
        <end position="561"/>
    </location>
</feature>
<dbReference type="AlphaFoldDB" id="W6QXA6"/>
<keyword evidence="3" id="KW-1185">Reference proteome</keyword>
<feature type="compositionally biased region" description="Polar residues" evidence="1">
    <location>
        <begin position="536"/>
        <end position="555"/>
    </location>
</feature>
<dbReference type="EMBL" id="HG792017">
    <property type="protein sequence ID" value="CDM34192.1"/>
    <property type="molecule type" value="Genomic_DNA"/>
</dbReference>
<protein>
    <submittedName>
        <fullName evidence="2">Genomic scaffold, ProqFM164S03</fullName>
    </submittedName>
</protein>
<proteinExistence type="predicted"/>
<sequence length="591" mass="68033">MVYGKFNHQNVVGEELPFVRCSNGSASNHTNHYFTTLYTKRNRLDIGLLISLLQKEQREVTTEVYTAIYQTSSRAQFCDVVHLGGRGAIQRQFPQCTVKFRTFVPKDIEKHPYAIFYSAGIHNHPPPPPSKPPYDLIEELWNLLSRGQTSDLTLSAFLRSDGVRDLAARYGAQTLSELYQSFANKERFSVVLTKRRAIDYPMGRHLVGVYFEMEKNPAIKLYVREIVYNEKGAFIFCALNEQLEILASLHSFEVDMSYKRVKGVFNEVIFATFVPKHGKIMTLFRVFTDQETTKAYHFIFGNVFNLVERCIGKKIKFHYLHGSGIRSIITDMCPKQMTGLGKMLQETDQKTNNRDLGWRWHTMNVLIFSHNPELKGWAEHKKIDVIAAGLCNACSPIDSMFFEEARKHTNAVEQSHYKSYHMGTQDTLLGTVTKSKILDETDVQQYHSREAFDIRHSYHTDDMQTRFSKSIQREESLRRKRYQVLDDDVAPEDKELYEFNSSGNHSIPRAGSKKAKRGRGASSSQGRSTSRAITPAVSNLRHTTSVNTGNNSQDENSIESLEDQRKKVKKLREDLKQQERQLVLRERENTL</sequence>
<evidence type="ECO:0000313" key="2">
    <source>
        <dbReference type="EMBL" id="CDM34192.1"/>
    </source>
</evidence>
<name>W6QXA6_PENRF</name>
<accession>W6QXA6</accession>